<dbReference type="Gene3D" id="3.30.565.10">
    <property type="entry name" value="Histidine kinase-like ATPase, C-terminal domain"/>
    <property type="match status" value="1"/>
</dbReference>
<keyword evidence="11 14" id="KW-1133">Transmembrane helix</keyword>
<dbReference type="CDD" id="cd06225">
    <property type="entry name" value="HAMP"/>
    <property type="match status" value="1"/>
</dbReference>
<dbReference type="Gene3D" id="6.10.340.10">
    <property type="match status" value="1"/>
</dbReference>
<dbReference type="Pfam" id="PF02743">
    <property type="entry name" value="dCache_1"/>
    <property type="match status" value="1"/>
</dbReference>
<dbReference type="Pfam" id="PF02518">
    <property type="entry name" value="HATPase_c"/>
    <property type="match status" value="1"/>
</dbReference>
<comment type="caution">
    <text evidence="17">The sequence shown here is derived from an EMBL/GenBank/DDBJ whole genome shotgun (WGS) entry which is preliminary data.</text>
</comment>
<keyword evidence="13 14" id="KW-0472">Membrane</keyword>
<keyword evidence="6 17" id="KW-0808">Transferase</keyword>
<dbReference type="InterPro" id="IPR010559">
    <property type="entry name" value="Sig_transdc_His_kin_internal"/>
</dbReference>
<dbReference type="PROSITE" id="PS50109">
    <property type="entry name" value="HIS_KIN"/>
    <property type="match status" value="1"/>
</dbReference>
<keyword evidence="5" id="KW-0597">Phosphoprotein</keyword>
<dbReference type="InterPro" id="IPR033479">
    <property type="entry name" value="dCache_1"/>
</dbReference>
<dbReference type="EMBL" id="JBHSNC010000027">
    <property type="protein sequence ID" value="MFC5529627.1"/>
    <property type="molecule type" value="Genomic_DNA"/>
</dbReference>
<dbReference type="InterPro" id="IPR036890">
    <property type="entry name" value="HATPase_C_sf"/>
</dbReference>
<dbReference type="InterPro" id="IPR050640">
    <property type="entry name" value="Bact_2-comp_sensor_kinase"/>
</dbReference>
<dbReference type="Pfam" id="PF00672">
    <property type="entry name" value="HAMP"/>
    <property type="match status" value="1"/>
</dbReference>
<evidence type="ECO:0000256" key="2">
    <source>
        <dbReference type="ARBA" id="ARBA00004651"/>
    </source>
</evidence>
<comment type="catalytic activity">
    <reaction evidence="1">
        <text>ATP + protein L-histidine = ADP + protein N-phospho-L-histidine.</text>
        <dbReference type="EC" id="2.7.13.3"/>
    </reaction>
</comment>
<evidence type="ECO:0000256" key="13">
    <source>
        <dbReference type="ARBA" id="ARBA00023136"/>
    </source>
</evidence>
<evidence type="ECO:0000256" key="4">
    <source>
        <dbReference type="ARBA" id="ARBA00022475"/>
    </source>
</evidence>
<evidence type="ECO:0000256" key="14">
    <source>
        <dbReference type="SAM" id="Phobius"/>
    </source>
</evidence>
<evidence type="ECO:0000256" key="3">
    <source>
        <dbReference type="ARBA" id="ARBA00012438"/>
    </source>
</evidence>
<dbReference type="PROSITE" id="PS50885">
    <property type="entry name" value="HAMP"/>
    <property type="match status" value="1"/>
</dbReference>
<keyword evidence="10" id="KW-0067">ATP-binding</keyword>
<evidence type="ECO:0000256" key="5">
    <source>
        <dbReference type="ARBA" id="ARBA00022553"/>
    </source>
</evidence>
<dbReference type="SMART" id="SM00387">
    <property type="entry name" value="HATPase_c"/>
    <property type="match status" value="1"/>
</dbReference>
<dbReference type="InterPro" id="IPR005467">
    <property type="entry name" value="His_kinase_dom"/>
</dbReference>
<dbReference type="Gene3D" id="3.30.450.20">
    <property type="entry name" value="PAS domain"/>
    <property type="match status" value="2"/>
</dbReference>
<evidence type="ECO:0000313" key="17">
    <source>
        <dbReference type="EMBL" id="MFC5529627.1"/>
    </source>
</evidence>
<dbReference type="SUPFAM" id="SSF158472">
    <property type="entry name" value="HAMP domain-like"/>
    <property type="match status" value="1"/>
</dbReference>
<organism evidence="17 18">
    <name type="scientific">Cohnella yongneupensis</name>
    <dbReference type="NCBI Taxonomy" id="425006"/>
    <lineage>
        <taxon>Bacteria</taxon>
        <taxon>Bacillati</taxon>
        <taxon>Bacillota</taxon>
        <taxon>Bacilli</taxon>
        <taxon>Bacillales</taxon>
        <taxon>Paenibacillaceae</taxon>
        <taxon>Cohnella</taxon>
    </lineage>
</organism>
<evidence type="ECO:0000259" key="15">
    <source>
        <dbReference type="PROSITE" id="PS50109"/>
    </source>
</evidence>
<dbReference type="RefSeq" id="WP_378111524.1">
    <property type="nucleotide sequence ID" value="NZ_JBHSNC010000027.1"/>
</dbReference>
<accession>A0ABW0QZX3</accession>
<feature type="domain" description="HAMP" evidence="16">
    <location>
        <begin position="320"/>
        <end position="372"/>
    </location>
</feature>
<feature type="transmembrane region" description="Helical" evidence="14">
    <location>
        <begin position="300"/>
        <end position="319"/>
    </location>
</feature>
<evidence type="ECO:0000259" key="16">
    <source>
        <dbReference type="PROSITE" id="PS50885"/>
    </source>
</evidence>
<dbReference type="Proteomes" id="UP001596108">
    <property type="component" value="Unassembled WGS sequence"/>
</dbReference>
<comment type="subcellular location">
    <subcellularLocation>
        <location evidence="2">Cell membrane</location>
        <topology evidence="2">Multi-pass membrane protein</topology>
    </subcellularLocation>
</comment>
<dbReference type="InterPro" id="IPR003594">
    <property type="entry name" value="HATPase_dom"/>
</dbReference>
<evidence type="ECO:0000256" key="10">
    <source>
        <dbReference type="ARBA" id="ARBA00022840"/>
    </source>
</evidence>
<reference evidence="18" key="1">
    <citation type="journal article" date="2019" name="Int. J. Syst. Evol. Microbiol.">
        <title>The Global Catalogue of Microorganisms (GCM) 10K type strain sequencing project: providing services to taxonomists for standard genome sequencing and annotation.</title>
        <authorList>
            <consortium name="The Broad Institute Genomics Platform"/>
            <consortium name="The Broad Institute Genome Sequencing Center for Infectious Disease"/>
            <person name="Wu L."/>
            <person name="Ma J."/>
        </authorList>
    </citation>
    <scope>NUCLEOTIDE SEQUENCE [LARGE SCALE GENOMIC DNA]</scope>
    <source>
        <strain evidence="18">CGMCC 1.18578</strain>
    </source>
</reference>
<name>A0ABW0QZX3_9BACL</name>
<keyword evidence="9 17" id="KW-0418">Kinase</keyword>
<keyword evidence="12" id="KW-0902">Two-component regulatory system</keyword>
<dbReference type="Pfam" id="PF06580">
    <property type="entry name" value="His_kinase"/>
    <property type="match status" value="1"/>
</dbReference>
<dbReference type="PANTHER" id="PTHR34220:SF7">
    <property type="entry name" value="SENSOR HISTIDINE KINASE YPDA"/>
    <property type="match status" value="1"/>
</dbReference>
<protein>
    <recommendedName>
        <fullName evidence="3">histidine kinase</fullName>
        <ecNumber evidence="3">2.7.13.3</ecNumber>
    </recommendedName>
</protein>
<dbReference type="PRINTS" id="PR00344">
    <property type="entry name" value="BCTRLSENSOR"/>
</dbReference>
<evidence type="ECO:0000313" key="18">
    <source>
        <dbReference type="Proteomes" id="UP001596108"/>
    </source>
</evidence>
<keyword evidence="7 14" id="KW-0812">Transmembrane</keyword>
<evidence type="ECO:0000256" key="9">
    <source>
        <dbReference type="ARBA" id="ARBA00022777"/>
    </source>
</evidence>
<dbReference type="CDD" id="cd12912">
    <property type="entry name" value="PDC2_MCP_like"/>
    <property type="match status" value="1"/>
</dbReference>
<dbReference type="InterPro" id="IPR004358">
    <property type="entry name" value="Sig_transdc_His_kin-like_C"/>
</dbReference>
<evidence type="ECO:0000256" key="6">
    <source>
        <dbReference type="ARBA" id="ARBA00022679"/>
    </source>
</evidence>
<proteinExistence type="predicted"/>
<evidence type="ECO:0000256" key="1">
    <source>
        <dbReference type="ARBA" id="ARBA00000085"/>
    </source>
</evidence>
<feature type="transmembrane region" description="Helical" evidence="14">
    <location>
        <begin position="12"/>
        <end position="36"/>
    </location>
</feature>
<dbReference type="SMART" id="SM00304">
    <property type="entry name" value="HAMP"/>
    <property type="match status" value="1"/>
</dbReference>
<evidence type="ECO:0000256" key="7">
    <source>
        <dbReference type="ARBA" id="ARBA00022692"/>
    </source>
</evidence>
<dbReference type="InterPro" id="IPR003660">
    <property type="entry name" value="HAMP_dom"/>
</dbReference>
<sequence>MNLFTRFRSFRTNIVLAFVLVILMTIFIMSVTSYYLSRDSVKTNAQAYTLELVKQVNQNIKSYVNGMKYMSSLVANNRSVQQYLSTKSFESLSEEKKQRETVADFLEAMFISRSDIASINIFGSDDKFISGRKDFELNPFVDIKSMKWYQDAIAADGADVVSSSHVQPIFKGRYPWVVSLSRELLSRDRTQKLGVFLVDLNFNVLSDMLKDIKLGDRGYVFIIDSSGKIVYHPQQQLIYSNLKSEMIDKVLVNKSGTFTSDEGSSSRIYSIQDSDFGWKIVGVSYVSELVANQHEIRSSFILLGIICIVIAIIISVFLTQRISQPIKMLEHHMKEVEKGNFDIHVPVPRTIEIGRLARTFNIMVGKIKELMTQAISDQEQKRKSEIKALQAQINPHFLYNTLDSIIWMAESNKVKEITVMTSALAKLLRSSISKGEELVQISTEVEHITNYLKIQKMRYSNKLDYMIEISESLQDYMSIKLILQPIVENAIYHGIKKKRGSGWIMIRSEETESDILLIVEDNGQGMDKEKCHSLLYPSTTRTGSRGVGVRNVHERLQLYFGTQYGLSYTSELGVGTVVTIRFPKVL</sequence>
<dbReference type="GO" id="GO:0004673">
    <property type="term" value="F:protein histidine kinase activity"/>
    <property type="evidence" value="ECO:0007669"/>
    <property type="project" value="UniProtKB-EC"/>
</dbReference>
<feature type="domain" description="Histidine kinase" evidence="15">
    <location>
        <begin position="393"/>
        <end position="586"/>
    </location>
</feature>
<dbReference type="PANTHER" id="PTHR34220">
    <property type="entry name" value="SENSOR HISTIDINE KINASE YPDA"/>
    <property type="match status" value="1"/>
</dbReference>
<evidence type="ECO:0000256" key="12">
    <source>
        <dbReference type="ARBA" id="ARBA00023012"/>
    </source>
</evidence>
<keyword evidence="4" id="KW-1003">Cell membrane</keyword>
<keyword evidence="18" id="KW-1185">Reference proteome</keyword>
<gene>
    <name evidence="17" type="ORF">ACFPQ4_09220</name>
</gene>
<evidence type="ECO:0000256" key="8">
    <source>
        <dbReference type="ARBA" id="ARBA00022741"/>
    </source>
</evidence>
<keyword evidence="8" id="KW-0547">Nucleotide-binding</keyword>
<dbReference type="EC" id="2.7.13.3" evidence="3"/>
<evidence type="ECO:0000256" key="11">
    <source>
        <dbReference type="ARBA" id="ARBA00022989"/>
    </source>
</evidence>
<dbReference type="SUPFAM" id="SSF55874">
    <property type="entry name" value="ATPase domain of HSP90 chaperone/DNA topoisomerase II/histidine kinase"/>
    <property type="match status" value="1"/>
</dbReference>